<accession>A0A8J5K0E6</accession>
<evidence type="ECO:0000256" key="3">
    <source>
        <dbReference type="ARBA" id="ARBA00022801"/>
    </source>
</evidence>
<keyword evidence="7 8" id="KW-0624">Polysaccharide degradation</keyword>
<dbReference type="GO" id="GO:0008810">
    <property type="term" value="F:cellulase activity"/>
    <property type="evidence" value="ECO:0007669"/>
    <property type="project" value="UniProtKB-EC"/>
</dbReference>
<dbReference type="InterPro" id="IPR008928">
    <property type="entry name" value="6-hairpin_glycosidase_sf"/>
</dbReference>
<feature type="active site" evidence="8">
    <location>
        <position position="412"/>
    </location>
</feature>
<dbReference type="EMBL" id="JAHLQT010023223">
    <property type="protein sequence ID" value="KAG7165866.1"/>
    <property type="molecule type" value="Genomic_DNA"/>
</dbReference>
<dbReference type="InterPro" id="IPR033126">
    <property type="entry name" value="Glyco_hydro_9_Asp/Glu_AS"/>
</dbReference>
<evidence type="ECO:0000256" key="5">
    <source>
        <dbReference type="ARBA" id="ARBA00023277"/>
    </source>
</evidence>
<comment type="caution">
    <text evidence="11">The sequence shown here is derived from an EMBL/GenBank/DDBJ whole genome shotgun (WGS) entry which is preliminary data.</text>
</comment>
<keyword evidence="12" id="KW-1185">Reference proteome</keyword>
<feature type="domain" description="Glycoside hydrolase family 9" evidence="10">
    <location>
        <begin position="2"/>
        <end position="425"/>
    </location>
</feature>
<gene>
    <name evidence="11" type="primary">celD-L17</name>
    <name evidence="11" type="ORF">Hamer_G024416</name>
</gene>
<dbReference type="AlphaFoldDB" id="A0A8J5K0E6"/>
<feature type="non-terminal residue" evidence="11">
    <location>
        <position position="1"/>
    </location>
</feature>
<evidence type="ECO:0000256" key="8">
    <source>
        <dbReference type="PROSITE-ProRule" id="PRU10060"/>
    </source>
</evidence>
<evidence type="ECO:0000256" key="4">
    <source>
        <dbReference type="ARBA" id="ARBA00023001"/>
    </source>
</evidence>
<evidence type="ECO:0000256" key="9">
    <source>
        <dbReference type="RuleBase" id="RU361166"/>
    </source>
</evidence>
<keyword evidence="4 9" id="KW-0136">Cellulose degradation</keyword>
<keyword evidence="3 8" id="KW-0378">Hydrolase</keyword>
<evidence type="ECO:0000313" key="12">
    <source>
        <dbReference type="Proteomes" id="UP000747542"/>
    </source>
</evidence>
<dbReference type="InterPro" id="IPR001701">
    <property type="entry name" value="Glyco_hydro_9"/>
</dbReference>
<dbReference type="InterPro" id="IPR012341">
    <property type="entry name" value="6hp_glycosidase-like_sf"/>
</dbReference>
<protein>
    <recommendedName>
        <fullName evidence="9">Endoglucanase</fullName>
        <ecNumber evidence="9">3.2.1.4</ecNumber>
    </recommendedName>
</protein>
<proteinExistence type="inferred from homology"/>
<name>A0A8J5K0E6_HOMAM</name>
<dbReference type="Proteomes" id="UP000747542">
    <property type="component" value="Unassembled WGS sequence"/>
</dbReference>
<dbReference type="Gene3D" id="1.50.10.10">
    <property type="match status" value="1"/>
</dbReference>
<keyword evidence="6 8" id="KW-0326">Glycosidase</keyword>
<evidence type="ECO:0000313" key="11">
    <source>
        <dbReference type="EMBL" id="KAG7165866.1"/>
    </source>
</evidence>
<evidence type="ECO:0000256" key="1">
    <source>
        <dbReference type="ARBA" id="ARBA00000966"/>
    </source>
</evidence>
<organism evidence="11 12">
    <name type="scientific">Homarus americanus</name>
    <name type="common">American lobster</name>
    <dbReference type="NCBI Taxonomy" id="6706"/>
    <lineage>
        <taxon>Eukaryota</taxon>
        <taxon>Metazoa</taxon>
        <taxon>Ecdysozoa</taxon>
        <taxon>Arthropoda</taxon>
        <taxon>Crustacea</taxon>
        <taxon>Multicrustacea</taxon>
        <taxon>Malacostraca</taxon>
        <taxon>Eumalacostraca</taxon>
        <taxon>Eucarida</taxon>
        <taxon>Decapoda</taxon>
        <taxon>Pleocyemata</taxon>
        <taxon>Astacidea</taxon>
        <taxon>Nephropoidea</taxon>
        <taxon>Nephropidae</taxon>
        <taxon>Homarus</taxon>
    </lineage>
</organism>
<comment type="catalytic activity">
    <reaction evidence="1 9">
        <text>Endohydrolysis of (1-&gt;4)-beta-D-glucosidic linkages in cellulose, lichenin and cereal beta-D-glucans.</text>
        <dbReference type="EC" id="3.2.1.4"/>
    </reaction>
</comment>
<dbReference type="SUPFAM" id="SSF48208">
    <property type="entry name" value="Six-hairpin glycosidases"/>
    <property type="match status" value="1"/>
</dbReference>
<evidence type="ECO:0000256" key="6">
    <source>
        <dbReference type="ARBA" id="ARBA00023295"/>
    </source>
</evidence>
<keyword evidence="5 8" id="KW-0119">Carbohydrate metabolism</keyword>
<feature type="active site" evidence="8">
    <location>
        <position position="403"/>
    </location>
</feature>
<evidence type="ECO:0000259" key="10">
    <source>
        <dbReference type="Pfam" id="PF00759"/>
    </source>
</evidence>
<evidence type="ECO:0000256" key="7">
    <source>
        <dbReference type="ARBA" id="ARBA00023326"/>
    </source>
</evidence>
<sequence>ALCMSFLFYEAQRSGHLPEDQRVEPWRWDSAMDDGADVGHNLTGGYYDAGDHVKFGFPMAYTATVLAWGLIDFAEGYEAAGQTDYGRAAVKWATDYFLKAHTAEYQLYGQVGKGGIDHSFWGRPEDMYKERPSYKIDKEAPGTELACETAAALAAASIIFKKDDPDYSAEMLEVAKELYAFGDEYRLEYHKSITDAADFYRSWSGYGDELLWGALWLYRATGDDTYLTKAQEAWDEFNLAEDALQFSWDDKKAGAYALGSMVDPDNTMYADALKAFLEYLKNDATYTPGGLIFLDPWGSNRHAGNVAFLSLWAAKYGDPADADANREWAEGQIGYILGDFGHSFVVGFGVDPPSHPHHRSSSCPIPPDTCFLNSWGQNQPGPNPHTLYGALVGGPDDSDGYQDIRSDYQHNEVACDYNAAYTGCLAALIETS</sequence>
<evidence type="ECO:0000256" key="2">
    <source>
        <dbReference type="ARBA" id="ARBA00007072"/>
    </source>
</evidence>
<dbReference type="PANTHER" id="PTHR22298">
    <property type="entry name" value="ENDO-1,4-BETA-GLUCANASE"/>
    <property type="match status" value="1"/>
</dbReference>
<dbReference type="PROSITE" id="PS00698">
    <property type="entry name" value="GH9_3"/>
    <property type="match status" value="1"/>
</dbReference>
<dbReference type="Pfam" id="PF00759">
    <property type="entry name" value="Glyco_hydro_9"/>
    <property type="match status" value="1"/>
</dbReference>
<dbReference type="GO" id="GO:0030245">
    <property type="term" value="P:cellulose catabolic process"/>
    <property type="evidence" value="ECO:0007669"/>
    <property type="project" value="UniProtKB-KW"/>
</dbReference>
<comment type="similarity">
    <text evidence="2 8 9">Belongs to the glycosyl hydrolase 9 (cellulase E) family.</text>
</comment>
<reference evidence="11" key="1">
    <citation type="journal article" date="2021" name="Sci. Adv.">
        <title>The American lobster genome reveals insights on longevity, neural, and immune adaptations.</title>
        <authorList>
            <person name="Polinski J.M."/>
            <person name="Zimin A.V."/>
            <person name="Clark K.F."/>
            <person name="Kohn A.B."/>
            <person name="Sadowski N."/>
            <person name="Timp W."/>
            <person name="Ptitsyn A."/>
            <person name="Khanna P."/>
            <person name="Romanova D.Y."/>
            <person name="Williams P."/>
            <person name="Greenwood S.J."/>
            <person name="Moroz L.L."/>
            <person name="Walt D.R."/>
            <person name="Bodnar A.G."/>
        </authorList>
    </citation>
    <scope>NUCLEOTIDE SEQUENCE</scope>
    <source>
        <strain evidence="11">GMGI-L3</strain>
    </source>
</reference>
<dbReference type="EC" id="3.2.1.4" evidence="9"/>